<accession>A0A9E7HV69</accession>
<dbReference type="Proteomes" id="UP001055439">
    <property type="component" value="Chromosome 8"/>
</dbReference>
<dbReference type="AlphaFoldDB" id="A0A9E7HV69"/>
<proteinExistence type="predicted"/>
<name>A0A9E7HV69_9LILI</name>
<evidence type="ECO:0000313" key="1">
    <source>
        <dbReference type="EMBL" id="URE40530.1"/>
    </source>
</evidence>
<reference evidence="1" key="1">
    <citation type="submission" date="2022-05" db="EMBL/GenBank/DDBJ databases">
        <title>The Musa troglodytarum L. genome provides insights into the mechanism of non-climacteric behaviour and enrichment of carotenoids.</title>
        <authorList>
            <person name="Wang J."/>
        </authorList>
    </citation>
    <scope>NUCLEOTIDE SEQUENCE</scope>
    <source>
        <tissue evidence="1">Leaf</tissue>
    </source>
</reference>
<dbReference type="EMBL" id="CP097510">
    <property type="protein sequence ID" value="URE40530.1"/>
    <property type="molecule type" value="Genomic_DNA"/>
</dbReference>
<evidence type="ECO:0000313" key="2">
    <source>
        <dbReference type="Proteomes" id="UP001055439"/>
    </source>
</evidence>
<feature type="non-terminal residue" evidence="1">
    <location>
        <position position="1"/>
    </location>
</feature>
<gene>
    <name evidence="1" type="ORF">MUK42_34257</name>
</gene>
<keyword evidence="2" id="KW-1185">Reference proteome</keyword>
<organism evidence="1 2">
    <name type="scientific">Musa troglodytarum</name>
    <name type="common">fe'i banana</name>
    <dbReference type="NCBI Taxonomy" id="320322"/>
    <lineage>
        <taxon>Eukaryota</taxon>
        <taxon>Viridiplantae</taxon>
        <taxon>Streptophyta</taxon>
        <taxon>Embryophyta</taxon>
        <taxon>Tracheophyta</taxon>
        <taxon>Spermatophyta</taxon>
        <taxon>Magnoliopsida</taxon>
        <taxon>Liliopsida</taxon>
        <taxon>Zingiberales</taxon>
        <taxon>Musaceae</taxon>
        <taxon>Musa</taxon>
    </lineage>
</organism>
<sequence>LAWVYKYRARPNPARSSSSLRLLAESLKPIRSPRFRPNSPLFFRISPLAVTRAFSRLVSCRKGSRSTEAWEKKAEDLRSLLTQLRPFFSLIPKAKPQK</sequence>
<protein>
    <submittedName>
        <fullName evidence="1">Uncharacterized protein</fullName>
    </submittedName>
</protein>